<dbReference type="GO" id="GO:0009252">
    <property type="term" value="P:peptidoglycan biosynthetic process"/>
    <property type="evidence" value="ECO:0007669"/>
    <property type="project" value="UniProtKB-UniPathway"/>
</dbReference>
<evidence type="ECO:0000259" key="9">
    <source>
        <dbReference type="PROSITE" id="PS52029"/>
    </source>
</evidence>
<dbReference type="EMBL" id="RXOF01000017">
    <property type="protein sequence ID" value="RTQ46074.1"/>
    <property type="molecule type" value="Genomic_DNA"/>
</dbReference>
<evidence type="ECO:0000313" key="10">
    <source>
        <dbReference type="EMBL" id="RTQ46074.1"/>
    </source>
</evidence>
<accession>A0A431TWU5</accession>
<feature type="active site" description="Nucleophile" evidence="7">
    <location>
        <position position="379"/>
    </location>
</feature>
<dbReference type="PANTHER" id="PTHR41533">
    <property type="entry name" value="L,D-TRANSPEPTIDASE HI_1667-RELATED"/>
    <property type="match status" value="1"/>
</dbReference>
<dbReference type="CDD" id="cd16913">
    <property type="entry name" value="YkuD_like"/>
    <property type="match status" value="1"/>
</dbReference>
<dbReference type="OrthoDB" id="9778545at2"/>
<dbReference type="Pfam" id="PF03734">
    <property type="entry name" value="YkuD"/>
    <property type="match status" value="1"/>
</dbReference>
<dbReference type="Proteomes" id="UP000282184">
    <property type="component" value="Unassembled WGS sequence"/>
</dbReference>
<dbReference type="GO" id="GO:0016740">
    <property type="term" value="F:transferase activity"/>
    <property type="evidence" value="ECO:0007669"/>
    <property type="project" value="UniProtKB-KW"/>
</dbReference>
<proteinExistence type="inferred from homology"/>
<comment type="pathway">
    <text evidence="1 7">Cell wall biogenesis; peptidoglycan biosynthesis.</text>
</comment>
<evidence type="ECO:0000256" key="6">
    <source>
        <dbReference type="ARBA" id="ARBA00023316"/>
    </source>
</evidence>
<evidence type="ECO:0000256" key="7">
    <source>
        <dbReference type="PROSITE-ProRule" id="PRU01373"/>
    </source>
</evidence>
<dbReference type="AlphaFoldDB" id="A0A431TWU5"/>
<feature type="domain" description="L,D-TPase catalytic" evidence="9">
    <location>
        <begin position="228"/>
        <end position="404"/>
    </location>
</feature>
<keyword evidence="4 7" id="KW-0133">Cell shape</keyword>
<dbReference type="Pfam" id="PF20142">
    <property type="entry name" value="Scaffold"/>
    <property type="match status" value="1"/>
</dbReference>
<protein>
    <recommendedName>
        <fullName evidence="9">L,D-TPase catalytic domain-containing protein</fullName>
    </recommendedName>
</protein>
<dbReference type="InterPro" id="IPR005490">
    <property type="entry name" value="LD_TPept_cat_dom"/>
</dbReference>
<evidence type="ECO:0000256" key="4">
    <source>
        <dbReference type="ARBA" id="ARBA00022960"/>
    </source>
</evidence>
<feature type="active site" description="Proton donor/acceptor" evidence="7">
    <location>
        <position position="360"/>
    </location>
</feature>
<comment type="caution">
    <text evidence="10">The sequence shown here is derived from an EMBL/GenBank/DDBJ whole genome shotgun (WGS) entry which is preliminary data.</text>
</comment>
<keyword evidence="3" id="KW-0808">Transferase</keyword>
<evidence type="ECO:0000256" key="2">
    <source>
        <dbReference type="ARBA" id="ARBA00005992"/>
    </source>
</evidence>
<dbReference type="RefSeq" id="WP_126695610.1">
    <property type="nucleotide sequence ID" value="NZ_RXOF01000017.1"/>
</dbReference>
<organism evidence="10 11">
    <name type="scientific">Hymenobacter gummosus</name>
    <dbReference type="NCBI Taxonomy" id="1776032"/>
    <lineage>
        <taxon>Bacteria</taxon>
        <taxon>Pseudomonadati</taxon>
        <taxon>Bacteroidota</taxon>
        <taxon>Cytophagia</taxon>
        <taxon>Cytophagales</taxon>
        <taxon>Hymenobacteraceae</taxon>
        <taxon>Hymenobacter</taxon>
    </lineage>
</organism>
<keyword evidence="5 7" id="KW-0573">Peptidoglycan synthesis</keyword>
<reference evidence="10 11" key="1">
    <citation type="submission" date="2018-12" db="EMBL/GenBank/DDBJ databases">
        <title>Hymenobacter gummosus sp. nov., isolated from a spring.</title>
        <authorList>
            <person name="Nie L."/>
        </authorList>
    </citation>
    <scope>NUCLEOTIDE SEQUENCE [LARGE SCALE GENOMIC DNA]</scope>
    <source>
        <strain evidence="10 11">KCTC 52166</strain>
    </source>
</reference>
<dbReference type="InterPro" id="IPR038063">
    <property type="entry name" value="Transpep_catalytic_dom"/>
</dbReference>
<dbReference type="PROSITE" id="PS52029">
    <property type="entry name" value="LD_TPASE"/>
    <property type="match status" value="1"/>
</dbReference>
<keyword evidence="11" id="KW-1185">Reference proteome</keyword>
<evidence type="ECO:0000256" key="1">
    <source>
        <dbReference type="ARBA" id="ARBA00004752"/>
    </source>
</evidence>
<dbReference type="UniPathway" id="UPA00219"/>
<dbReference type="GO" id="GO:0004180">
    <property type="term" value="F:carboxypeptidase activity"/>
    <property type="evidence" value="ECO:0007669"/>
    <property type="project" value="UniProtKB-ARBA"/>
</dbReference>
<dbReference type="GO" id="GO:0008360">
    <property type="term" value="P:regulation of cell shape"/>
    <property type="evidence" value="ECO:0007669"/>
    <property type="project" value="UniProtKB-UniRule"/>
</dbReference>
<evidence type="ECO:0000313" key="11">
    <source>
        <dbReference type="Proteomes" id="UP000282184"/>
    </source>
</evidence>
<keyword evidence="6 7" id="KW-0961">Cell wall biogenesis/degradation</keyword>
<comment type="similarity">
    <text evidence="2">Belongs to the YkuD family.</text>
</comment>
<dbReference type="InterPro" id="IPR052905">
    <property type="entry name" value="LD-transpeptidase_YkuD-like"/>
</dbReference>
<dbReference type="PANTHER" id="PTHR41533:SF2">
    <property type="entry name" value="BLR7131 PROTEIN"/>
    <property type="match status" value="1"/>
</dbReference>
<feature type="chain" id="PRO_5019435229" description="L,D-TPase catalytic domain-containing protein" evidence="8">
    <location>
        <begin position="26"/>
        <end position="477"/>
    </location>
</feature>
<name>A0A431TWU5_9BACT</name>
<evidence type="ECO:0000256" key="3">
    <source>
        <dbReference type="ARBA" id="ARBA00022679"/>
    </source>
</evidence>
<evidence type="ECO:0000256" key="8">
    <source>
        <dbReference type="SAM" id="SignalP"/>
    </source>
</evidence>
<gene>
    <name evidence="10" type="ORF">EJV47_23265</name>
</gene>
<sequence>MSQLARFLRPAWLLLATLSAAPAAAQSEADVAEALRQALAVVPGPVGELPAQVRRFYEAVNYAPVWTDAAGGRSAARAGHRLLQNAAAYGLPPTELAAGLGSLLDSLATGAPAARLRTRVEVETRLTGALLRFTSQLRRGQLNPATLQPASCAPDSVFDPVFWLLSVRSCPDFTRQLLAAQPRSRSYVRLLGAWQRLQRTDSAAARRLAWPVAANLERLRWEPAADSFALVVNVPAYTLQAVRGARVVRTFRVVVGGPSTPTPELYSRLRFFETSPQWKVPRSIATREMLPRLRRNPGYLADNNYQLYDRAGKVVNPQRVDWKSVTAETFPYTIRQAATSDNALGNVVFRFPNPHDIFLHDTPSRKLFAQPRRALSHGCIRVENPLQLAVFLLRRDYADQPRLAQRNVQRMWDSVYGGYSKYFPLRYPASIIVRYLTCHADDGPTLRQLPDVYGRDAELIAALQGPAPELPSATAAE</sequence>
<dbReference type="SUPFAM" id="SSF141523">
    <property type="entry name" value="L,D-transpeptidase catalytic domain-like"/>
    <property type="match status" value="1"/>
</dbReference>
<evidence type="ECO:0000256" key="5">
    <source>
        <dbReference type="ARBA" id="ARBA00022984"/>
    </source>
</evidence>
<keyword evidence="8" id="KW-0732">Signal</keyword>
<dbReference type="Gene3D" id="2.40.440.10">
    <property type="entry name" value="L,D-transpeptidase catalytic domain-like"/>
    <property type="match status" value="1"/>
</dbReference>
<dbReference type="GO" id="GO:0071555">
    <property type="term" value="P:cell wall organization"/>
    <property type="evidence" value="ECO:0007669"/>
    <property type="project" value="UniProtKB-UniRule"/>
</dbReference>
<dbReference type="InterPro" id="IPR045380">
    <property type="entry name" value="LD_TPept_scaffold_dom"/>
</dbReference>
<feature type="signal peptide" evidence="8">
    <location>
        <begin position="1"/>
        <end position="25"/>
    </location>
</feature>